<dbReference type="InterPro" id="IPR029068">
    <property type="entry name" value="Glyas_Bleomycin-R_OHBP_Dase"/>
</dbReference>
<gene>
    <name evidence="2" type="ORF">I5731_13230</name>
</gene>
<keyword evidence="3" id="KW-1185">Reference proteome</keyword>
<dbReference type="PROSITE" id="PS51819">
    <property type="entry name" value="VOC"/>
    <property type="match status" value="1"/>
</dbReference>
<dbReference type="SUPFAM" id="SSF54593">
    <property type="entry name" value="Glyoxalase/Bleomycin resistance protein/Dihydroxybiphenyl dioxygenase"/>
    <property type="match status" value="1"/>
</dbReference>
<dbReference type="AlphaFoldDB" id="A0A931MYT8"/>
<dbReference type="Proteomes" id="UP000631694">
    <property type="component" value="Unassembled WGS sequence"/>
</dbReference>
<dbReference type="RefSeq" id="WP_197311875.1">
    <property type="nucleotide sequence ID" value="NZ_JADZLT010000051.1"/>
</dbReference>
<name>A0A931MYT8_9HYPH</name>
<dbReference type="Gene3D" id="3.10.180.10">
    <property type="entry name" value="2,3-Dihydroxybiphenyl 1,2-Dioxygenase, domain 1"/>
    <property type="match status" value="1"/>
</dbReference>
<evidence type="ECO:0000259" key="1">
    <source>
        <dbReference type="PROSITE" id="PS51819"/>
    </source>
</evidence>
<sequence length="120" mass="12573">MVKRLQTCWVVAAETAASRAFYEDLIGLEPAFADGERWVQYRVGGASFAIGAPGEHVLGAAAVGGGAVPVFEVEGLDAQLLKLEAAGADVLSLRDMGPHGRVLSLRDPAGNVVQLFERAP</sequence>
<reference evidence="2" key="1">
    <citation type="submission" date="2020-12" db="EMBL/GenBank/DDBJ databases">
        <title>Methylobrevis albus sp. nov., isolated from fresh water lack sediment.</title>
        <authorList>
            <person name="Zou Q."/>
        </authorList>
    </citation>
    <scope>NUCLEOTIDE SEQUENCE</scope>
    <source>
        <strain evidence="2">L22</strain>
    </source>
</reference>
<dbReference type="EMBL" id="JADZLT010000051">
    <property type="protein sequence ID" value="MBH0238792.1"/>
    <property type="molecule type" value="Genomic_DNA"/>
</dbReference>
<dbReference type="InterPro" id="IPR041581">
    <property type="entry name" value="Glyoxalase_6"/>
</dbReference>
<dbReference type="Pfam" id="PF18029">
    <property type="entry name" value="Glyoxalase_6"/>
    <property type="match status" value="1"/>
</dbReference>
<dbReference type="InterPro" id="IPR037523">
    <property type="entry name" value="VOC_core"/>
</dbReference>
<organism evidence="2 3">
    <name type="scientific">Methylobrevis albus</name>
    <dbReference type="NCBI Taxonomy" id="2793297"/>
    <lineage>
        <taxon>Bacteria</taxon>
        <taxon>Pseudomonadati</taxon>
        <taxon>Pseudomonadota</taxon>
        <taxon>Alphaproteobacteria</taxon>
        <taxon>Hyphomicrobiales</taxon>
        <taxon>Pleomorphomonadaceae</taxon>
        <taxon>Methylobrevis</taxon>
    </lineage>
</organism>
<feature type="domain" description="VOC" evidence="1">
    <location>
        <begin position="4"/>
        <end position="118"/>
    </location>
</feature>
<comment type="caution">
    <text evidence="2">The sequence shown here is derived from an EMBL/GenBank/DDBJ whole genome shotgun (WGS) entry which is preliminary data.</text>
</comment>
<evidence type="ECO:0000313" key="2">
    <source>
        <dbReference type="EMBL" id="MBH0238792.1"/>
    </source>
</evidence>
<protein>
    <submittedName>
        <fullName evidence="2">Glyoxalase/bleomycin resistance/dioxygenase family protein</fullName>
    </submittedName>
</protein>
<accession>A0A931MYT8</accession>
<evidence type="ECO:0000313" key="3">
    <source>
        <dbReference type="Proteomes" id="UP000631694"/>
    </source>
</evidence>
<proteinExistence type="predicted"/>